<gene>
    <name evidence="9" type="primary">lspA</name>
    <name evidence="13" type="ORF">Pen02_49540</name>
</gene>
<keyword evidence="3 9" id="KW-0645">Protease</keyword>
<proteinExistence type="inferred from homology"/>
<evidence type="ECO:0000256" key="5">
    <source>
        <dbReference type="ARBA" id="ARBA00022750"/>
    </source>
</evidence>
<comment type="pathway">
    <text evidence="9">Protein modification; lipoprotein biosynthesis (signal peptide cleavage).</text>
</comment>
<feature type="transmembrane region" description="Helical" evidence="9">
    <location>
        <begin position="129"/>
        <end position="153"/>
    </location>
</feature>
<comment type="caution">
    <text evidence="13">The sequence shown here is derived from an EMBL/GenBank/DDBJ whole genome shotgun (WGS) entry which is preliminary data.</text>
</comment>
<dbReference type="PROSITE" id="PS00855">
    <property type="entry name" value="SPASE_II"/>
    <property type="match status" value="1"/>
</dbReference>
<dbReference type="HAMAP" id="MF_00161">
    <property type="entry name" value="LspA"/>
    <property type="match status" value="1"/>
</dbReference>
<comment type="subcellular location">
    <subcellularLocation>
        <location evidence="9">Cell membrane</location>
        <topology evidence="9">Multi-pass membrane protein</topology>
    </subcellularLocation>
</comment>
<evidence type="ECO:0000256" key="8">
    <source>
        <dbReference type="ARBA" id="ARBA00023136"/>
    </source>
</evidence>
<keyword evidence="14" id="KW-1185">Reference proteome</keyword>
<feature type="region of interest" description="Disordered" evidence="12">
    <location>
        <begin position="159"/>
        <end position="225"/>
    </location>
</feature>
<dbReference type="PRINTS" id="PR00781">
    <property type="entry name" value="LIPOSIGPTASE"/>
</dbReference>
<accession>A0ABQ4E5Q8</accession>
<name>A0ABQ4E5Q8_9ACTN</name>
<keyword evidence="8 9" id="KW-0472">Membrane</keyword>
<dbReference type="EMBL" id="BONW01000022">
    <property type="protein sequence ID" value="GIG90018.1"/>
    <property type="molecule type" value="Genomic_DNA"/>
</dbReference>
<evidence type="ECO:0000256" key="3">
    <source>
        <dbReference type="ARBA" id="ARBA00022670"/>
    </source>
</evidence>
<dbReference type="NCBIfam" id="TIGR00077">
    <property type="entry name" value="lspA"/>
    <property type="match status" value="1"/>
</dbReference>
<feature type="compositionally biased region" description="Low complexity" evidence="12">
    <location>
        <begin position="178"/>
        <end position="210"/>
    </location>
</feature>
<evidence type="ECO:0000256" key="7">
    <source>
        <dbReference type="ARBA" id="ARBA00022989"/>
    </source>
</evidence>
<comment type="caution">
    <text evidence="9">Lacks conserved residue(s) required for the propagation of feature annotation.</text>
</comment>
<keyword evidence="2 9" id="KW-1003">Cell membrane</keyword>
<evidence type="ECO:0000256" key="9">
    <source>
        <dbReference type="HAMAP-Rule" id="MF_00161"/>
    </source>
</evidence>
<dbReference type="PANTHER" id="PTHR33695">
    <property type="entry name" value="LIPOPROTEIN SIGNAL PEPTIDASE"/>
    <property type="match status" value="1"/>
</dbReference>
<dbReference type="EC" id="3.4.23.36" evidence="9"/>
<keyword evidence="7 9" id="KW-1133">Transmembrane helix</keyword>
<evidence type="ECO:0000256" key="2">
    <source>
        <dbReference type="ARBA" id="ARBA00022475"/>
    </source>
</evidence>
<evidence type="ECO:0000256" key="11">
    <source>
        <dbReference type="RuleBase" id="RU004181"/>
    </source>
</evidence>
<organism evidence="13 14">
    <name type="scientific">Plantactinospora endophytica</name>
    <dbReference type="NCBI Taxonomy" id="673535"/>
    <lineage>
        <taxon>Bacteria</taxon>
        <taxon>Bacillati</taxon>
        <taxon>Actinomycetota</taxon>
        <taxon>Actinomycetes</taxon>
        <taxon>Micromonosporales</taxon>
        <taxon>Micromonosporaceae</taxon>
        <taxon>Plantactinospora</taxon>
    </lineage>
</organism>
<keyword evidence="5 9" id="KW-0064">Aspartyl protease</keyword>
<keyword evidence="6 9" id="KW-0378">Hydrolase</keyword>
<evidence type="ECO:0000313" key="13">
    <source>
        <dbReference type="EMBL" id="GIG90018.1"/>
    </source>
</evidence>
<comment type="similarity">
    <text evidence="1 9 11">Belongs to the peptidase A8 family.</text>
</comment>
<dbReference type="InterPro" id="IPR001872">
    <property type="entry name" value="Peptidase_A8"/>
</dbReference>
<dbReference type="Pfam" id="PF01252">
    <property type="entry name" value="Peptidase_A8"/>
    <property type="match status" value="1"/>
</dbReference>
<evidence type="ECO:0000256" key="12">
    <source>
        <dbReference type="SAM" id="MobiDB-lite"/>
    </source>
</evidence>
<feature type="transmembrane region" description="Helical" evidence="9">
    <location>
        <begin position="61"/>
        <end position="79"/>
    </location>
</feature>
<feature type="transmembrane region" description="Helical" evidence="9">
    <location>
        <begin position="86"/>
        <end position="102"/>
    </location>
</feature>
<sequence>MAVTVLLTTAVLAWLADLGTKHLALATLSDQDPVRLLGGAVYLTLTRNSGAAFSLASDHTWVFPLVTAGVIGWIGWMAVRLRSLPWAVSLGLVLGGALGNLTDRIFRAPGPFVGHVVDMVSLFDPYGQVWPIFNLADSALVSGVVLAVLLELTGRQRDGTRLRSRRSEDAGAPGTATDGSGPSGPDAGPVTGTSGTVSEGSGPVAGTSGTVSGGSGTDTERRDAS</sequence>
<comment type="catalytic activity">
    <reaction evidence="9 10">
        <text>Release of signal peptides from bacterial membrane prolipoproteins. Hydrolyzes -Xaa-Yaa-Zaa-|-(S,diacylglyceryl)Cys-, in which Xaa is hydrophobic (preferably Leu), and Yaa (Ala or Ser) and Zaa (Gly or Ala) have small, neutral side chains.</text>
        <dbReference type="EC" id="3.4.23.36"/>
    </reaction>
</comment>
<evidence type="ECO:0000256" key="4">
    <source>
        <dbReference type="ARBA" id="ARBA00022692"/>
    </source>
</evidence>
<comment type="function">
    <text evidence="9 10">This protein specifically catalyzes the removal of signal peptides from prolipoproteins.</text>
</comment>
<protein>
    <recommendedName>
        <fullName evidence="9">Lipoprotein signal peptidase</fullName>
        <ecNumber evidence="9">3.4.23.36</ecNumber>
    </recommendedName>
    <alternativeName>
        <fullName evidence="9">Prolipoprotein signal peptidase</fullName>
    </alternativeName>
    <alternativeName>
        <fullName evidence="9">Signal peptidase II</fullName>
        <shortName evidence="9">SPase II</shortName>
    </alternativeName>
</protein>
<dbReference type="PANTHER" id="PTHR33695:SF1">
    <property type="entry name" value="LIPOPROTEIN SIGNAL PEPTIDASE"/>
    <property type="match status" value="1"/>
</dbReference>
<evidence type="ECO:0000256" key="1">
    <source>
        <dbReference type="ARBA" id="ARBA00006139"/>
    </source>
</evidence>
<feature type="active site" evidence="9">
    <location>
        <position position="118"/>
    </location>
</feature>
<feature type="active site" evidence="9">
    <location>
        <position position="137"/>
    </location>
</feature>
<evidence type="ECO:0000313" key="14">
    <source>
        <dbReference type="Proteomes" id="UP000646749"/>
    </source>
</evidence>
<evidence type="ECO:0000256" key="6">
    <source>
        <dbReference type="ARBA" id="ARBA00022801"/>
    </source>
</evidence>
<feature type="compositionally biased region" description="Basic and acidic residues" evidence="12">
    <location>
        <begin position="159"/>
        <end position="169"/>
    </location>
</feature>
<evidence type="ECO:0000256" key="10">
    <source>
        <dbReference type="RuleBase" id="RU000594"/>
    </source>
</evidence>
<reference evidence="13 14" key="1">
    <citation type="submission" date="2021-01" db="EMBL/GenBank/DDBJ databases">
        <title>Whole genome shotgun sequence of Plantactinospora endophytica NBRC 110450.</title>
        <authorList>
            <person name="Komaki H."/>
            <person name="Tamura T."/>
        </authorList>
    </citation>
    <scope>NUCLEOTIDE SEQUENCE [LARGE SCALE GENOMIC DNA]</scope>
    <source>
        <strain evidence="13 14">NBRC 110450</strain>
    </source>
</reference>
<dbReference type="Proteomes" id="UP000646749">
    <property type="component" value="Unassembled WGS sequence"/>
</dbReference>
<keyword evidence="4 9" id="KW-0812">Transmembrane</keyword>